<keyword evidence="2" id="KW-0560">Oxidoreductase</keyword>
<proteinExistence type="inferred from homology"/>
<dbReference type="Gene3D" id="3.30.360.10">
    <property type="entry name" value="Dihydrodipicolinate Reductase, domain 2"/>
    <property type="match status" value="1"/>
</dbReference>
<dbReference type="EMBL" id="SPRC01000043">
    <property type="protein sequence ID" value="TIB76660.1"/>
    <property type="molecule type" value="Genomic_DNA"/>
</dbReference>
<dbReference type="SUPFAM" id="SSF55347">
    <property type="entry name" value="Glyceraldehyde-3-phosphate dehydrogenase-like, C-terminal domain"/>
    <property type="match status" value="1"/>
</dbReference>
<dbReference type="InterPro" id="IPR055170">
    <property type="entry name" value="GFO_IDH_MocA-like_dom"/>
</dbReference>
<dbReference type="InterPro" id="IPR000683">
    <property type="entry name" value="Gfo/Idh/MocA-like_OxRdtase_N"/>
</dbReference>
<comment type="similarity">
    <text evidence="1">Belongs to the Gfo/Idh/MocA family.</text>
</comment>
<dbReference type="GO" id="GO:0000166">
    <property type="term" value="F:nucleotide binding"/>
    <property type="evidence" value="ECO:0007669"/>
    <property type="project" value="InterPro"/>
</dbReference>
<dbReference type="SUPFAM" id="SSF51735">
    <property type="entry name" value="NAD(P)-binding Rossmann-fold domains"/>
    <property type="match status" value="1"/>
</dbReference>
<protein>
    <submittedName>
        <fullName evidence="6">NAD(P)-binding protein</fullName>
    </submittedName>
</protein>
<evidence type="ECO:0000313" key="6">
    <source>
        <dbReference type="EMBL" id="TIB97495.1"/>
    </source>
</evidence>
<comment type="caution">
    <text evidence="6">The sequence shown here is derived from an EMBL/GenBank/DDBJ whole genome shotgun (WGS) entry which is preliminary data.</text>
</comment>
<dbReference type="GO" id="GO:0016491">
    <property type="term" value="F:oxidoreductase activity"/>
    <property type="evidence" value="ECO:0007669"/>
    <property type="project" value="UniProtKB-KW"/>
</dbReference>
<feature type="domain" description="GFO/IDH/MocA-like oxidoreductase" evidence="4">
    <location>
        <begin position="134"/>
        <end position="260"/>
    </location>
</feature>
<dbReference type="PANTHER" id="PTHR42840:SF3">
    <property type="entry name" value="BINDING ROSSMANN FOLD OXIDOREDUCTASE, PUTATIVE (AFU_ORTHOLOGUE AFUA_2G10240)-RELATED"/>
    <property type="match status" value="1"/>
</dbReference>
<sequence>MLQQLNFGVLGLGRMGIRHALNVVKEPRANLLAVAARSKGTLDSAREVLPASVEFHNNEDEVINHPEIQAILVSTDTSQHARLSLKVIEAGKHLLVEKPISVDLEDSKSVVDAANKHKELKVMVAFVRRFDESYREAYNRIKDGELGDVYYVHGATNDMYDPEAAKFFKEFSKANGSILVDCGVHDADLIRWYIGNEKVKKVTATGYNALIHDLAESQDADNAVGNIQFESGKMATLYLSRTARHGHSCSLNIIGGEGSFVINSDDAQNRLRLFNQTGLNVKSHKTYYDRFKEAFANELSEFTEAILENKELPITVDDAHEAAKMVVGLQMAFRSGKQVFFDDAGYPIKP</sequence>
<dbReference type="EMBL" id="SPRH01000047">
    <property type="protein sequence ID" value="TIB97495.1"/>
    <property type="molecule type" value="Genomic_DNA"/>
</dbReference>
<dbReference type="GO" id="GO:0006740">
    <property type="term" value="P:NADPH regeneration"/>
    <property type="evidence" value="ECO:0007669"/>
    <property type="project" value="TreeGrafter"/>
</dbReference>
<evidence type="ECO:0000313" key="8">
    <source>
        <dbReference type="Proteomes" id="UP000310685"/>
    </source>
</evidence>
<dbReference type="GO" id="GO:0005737">
    <property type="term" value="C:cytoplasm"/>
    <property type="evidence" value="ECO:0007669"/>
    <property type="project" value="TreeGrafter"/>
</dbReference>
<accession>A0A4T0NK91</accession>
<dbReference type="Proteomes" id="UP000307169">
    <property type="component" value="Unassembled WGS sequence"/>
</dbReference>
<reference evidence="7 8" key="1">
    <citation type="submission" date="2019-03" db="EMBL/GenBank/DDBJ databases">
        <title>Sequencing 25 genomes of Wallemia mellicola.</title>
        <authorList>
            <person name="Gostincar C."/>
        </authorList>
    </citation>
    <scope>NUCLEOTIDE SEQUENCE [LARGE SCALE GENOMIC DNA]</scope>
    <source>
        <strain evidence="6 7">EXF-1262</strain>
        <strain evidence="5 8">EXF-6152</strain>
    </source>
</reference>
<name>A0A4T0NK91_9BASI</name>
<evidence type="ECO:0000259" key="3">
    <source>
        <dbReference type="Pfam" id="PF01408"/>
    </source>
</evidence>
<gene>
    <name evidence="6" type="ORF">E3Q17_03383</name>
    <name evidence="5" type="ORF">E3Q22_03440</name>
</gene>
<dbReference type="PANTHER" id="PTHR42840">
    <property type="entry name" value="NAD(P)-BINDING ROSSMANN-FOLD SUPERFAMILY PROTEIN-RELATED"/>
    <property type="match status" value="1"/>
</dbReference>
<evidence type="ECO:0000313" key="5">
    <source>
        <dbReference type="EMBL" id="TIB76660.1"/>
    </source>
</evidence>
<evidence type="ECO:0000313" key="7">
    <source>
        <dbReference type="Proteomes" id="UP000307169"/>
    </source>
</evidence>
<evidence type="ECO:0000256" key="2">
    <source>
        <dbReference type="ARBA" id="ARBA00023002"/>
    </source>
</evidence>
<dbReference type="Proteomes" id="UP000310685">
    <property type="component" value="Unassembled WGS sequence"/>
</dbReference>
<dbReference type="AlphaFoldDB" id="A0A4T0NK91"/>
<dbReference type="Pfam" id="PF22725">
    <property type="entry name" value="GFO_IDH_MocA_C3"/>
    <property type="match status" value="1"/>
</dbReference>
<feature type="domain" description="Gfo/Idh/MocA-like oxidoreductase N-terminal" evidence="3">
    <location>
        <begin position="5"/>
        <end position="125"/>
    </location>
</feature>
<dbReference type="InterPro" id="IPR036291">
    <property type="entry name" value="NAD(P)-bd_dom_sf"/>
</dbReference>
<dbReference type="Pfam" id="PF01408">
    <property type="entry name" value="GFO_IDH_MocA"/>
    <property type="match status" value="1"/>
</dbReference>
<evidence type="ECO:0000259" key="4">
    <source>
        <dbReference type="Pfam" id="PF22725"/>
    </source>
</evidence>
<dbReference type="Gene3D" id="3.40.50.720">
    <property type="entry name" value="NAD(P)-binding Rossmann-like Domain"/>
    <property type="match status" value="1"/>
</dbReference>
<organism evidence="6 7">
    <name type="scientific">Wallemia mellicola</name>
    <dbReference type="NCBI Taxonomy" id="1708541"/>
    <lineage>
        <taxon>Eukaryota</taxon>
        <taxon>Fungi</taxon>
        <taxon>Dikarya</taxon>
        <taxon>Basidiomycota</taxon>
        <taxon>Wallemiomycotina</taxon>
        <taxon>Wallemiomycetes</taxon>
        <taxon>Wallemiales</taxon>
        <taxon>Wallemiaceae</taxon>
        <taxon>Wallemia</taxon>
    </lineage>
</organism>
<evidence type="ECO:0000256" key="1">
    <source>
        <dbReference type="ARBA" id="ARBA00010928"/>
    </source>
</evidence>